<sequence>MGVRALAMSAGDMSVFVMQEVTQIMEDQRNNQARAIKVGINRLRADGHVSRPEAKDLEAIARCVLRSTRKNADIPKAAAELREFYKAMAMSSKTSPVALAIASAASASLTNLQMSKLPMPKGAAAGAVIPGNAGVGAVVGGVIGGVIGGIAGGGLGAGLGASIGAAAGAAIGYCNEQGV</sequence>
<organism evidence="1 2">
    <name type="scientific">Enhygromyxa salina</name>
    <dbReference type="NCBI Taxonomy" id="215803"/>
    <lineage>
        <taxon>Bacteria</taxon>
        <taxon>Pseudomonadati</taxon>
        <taxon>Myxococcota</taxon>
        <taxon>Polyangia</taxon>
        <taxon>Nannocystales</taxon>
        <taxon>Nannocystaceae</taxon>
        <taxon>Enhygromyxa</taxon>
    </lineage>
</organism>
<dbReference type="Proteomes" id="UP000031599">
    <property type="component" value="Unassembled WGS sequence"/>
</dbReference>
<accession>A0A0C2CQX4</accession>
<evidence type="ECO:0000313" key="1">
    <source>
        <dbReference type="EMBL" id="KIG13581.1"/>
    </source>
</evidence>
<dbReference type="RefSeq" id="WP_205633102.1">
    <property type="nucleotide sequence ID" value="NZ_JMCC02000091.1"/>
</dbReference>
<evidence type="ECO:0000313" key="2">
    <source>
        <dbReference type="Proteomes" id="UP000031599"/>
    </source>
</evidence>
<dbReference type="EMBL" id="JMCC02000091">
    <property type="protein sequence ID" value="KIG13581.1"/>
    <property type="molecule type" value="Genomic_DNA"/>
</dbReference>
<evidence type="ECO:0008006" key="3">
    <source>
        <dbReference type="Google" id="ProtNLM"/>
    </source>
</evidence>
<proteinExistence type="predicted"/>
<name>A0A0C2CQX4_9BACT</name>
<reference evidence="1 2" key="1">
    <citation type="submission" date="2014-12" db="EMBL/GenBank/DDBJ databases">
        <title>Genome assembly of Enhygromyxa salina DSM 15201.</title>
        <authorList>
            <person name="Sharma G."/>
            <person name="Subramanian S."/>
        </authorList>
    </citation>
    <scope>NUCLEOTIDE SEQUENCE [LARGE SCALE GENOMIC DNA]</scope>
    <source>
        <strain evidence="1 2">DSM 15201</strain>
    </source>
</reference>
<dbReference type="AlphaFoldDB" id="A0A0C2CQX4"/>
<comment type="caution">
    <text evidence="1">The sequence shown here is derived from an EMBL/GenBank/DDBJ whole genome shotgun (WGS) entry which is preliminary data.</text>
</comment>
<gene>
    <name evidence="1" type="ORF">DB30_07912</name>
</gene>
<protein>
    <recommendedName>
        <fullName evidence="3">Glycine zipper domain-containing protein</fullName>
    </recommendedName>
</protein>